<feature type="region of interest" description="Disordered" evidence="1">
    <location>
        <begin position="27"/>
        <end position="107"/>
    </location>
</feature>
<accession>A0A6B0UI62</accession>
<organism evidence="3">
    <name type="scientific">Ixodes ricinus</name>
    <name type="common">Common tick</name>
    <name type="synonym">Acarus ricinus</name>
    <dbReference type="NCBI Taxonomy" id="34613"/>
    <lineage>
        <taxon>Eukaryota</taxon>
        <taxon>Metazoa</taxon>
        <taxon>Ecdysozoa</taxon>
        <taxon>Arthropoda</taxon>
        <taxon>Chelicerata</taxon>
        <taxon>Arachnida</taxon>
        <taxon>Acari</taxon>
        <taxon>Parasitiformes</taxon>
        <taxon>Ixodida</taxon>
        <taxon>Ixodoidea</taxon>
        <taxon>Ixodidae</taxon>
        <taxon>Ixodinae</taxon>
        <taxon>Ixodes</taxon>
    </lineage>
</organism>
<feature type="chain" id="PRO_5025478006" evidence="2">
    <location>
        <begin position="20"/>
        <end position="107"/>
    </location>
</feature>
<dbReference type="EMBL" id="GIFC01007213">
    <property type="protein sequence ID" value="MXU89296.1"/>
    <property type="molecule type" value="Transcribed_RNA"/>
</dbReference>
<proteinExistence type="predicted"/>
<name>A0A6B0UI62_IXORI</name>
<evidence type="ECO:0000313" key="3">
    <source>
        <dbReference type="EMBL" id="MXU89296.1"/>
    </source>
</evidence>
<dbReference type="AlphaFoldDB" id="A0A6B0UI62"/>
<feature type="signal peptide" evidence="2">
    <location>
        <begin position="1"/>
        <end position="19"/>
    </location>
</feature>
<reference evidence="3" key="1">
    <citation type="submission" date="2019-12" db="EMBL/GenBank/DDBJ databases">
        <title>An insight into the sialome of adult female Ixodes ricinus ticks feeding for 6 days.</title>
        <authorList>
            <person name="Perner J."/>
            <person name="Ribeiro J.M.C."/>
        </authorList>
    </citation>
    <scope>NUCLEOTIDE SEQUENCE</scope>
    <source>
        <strain evidence="3">Semi-engorged</strain>
        <tissue evidence="3">Salivary glands</tissue>
    </source>
</reference>
<evidence type="ECO:0000256" key="1">
    <source>
        <dbReference type="SAM" id="MobiDB-lite"/>
    </source>
</evidence>
<sequence length="107" mass="10823">MQPVAAPCLLGGLVGGVPAVLEWPAVPATGRTAPGAPGVPGDVRQRVPSPGLGQPRPVARHAAAPTPGPTAWLLGTVSSPPFPSSGREMFEGAVGPWQPAPRWWTGP</sequence>
<evidence type="ECO:0000256" key="2">
    <source>
        <dbReference type="SAM" id="SignalP"/>
    </source>
</evidence>
<protein>
    <submittedName>
        <fullName evidence="3">Putative secreted protein</fullName>
    </submittedName>
</protein>
<keyword evidence="2" id="KW-0732">Signal</keyword>